<dbReference type="Gene3D" id="3.30.1490.100">
    <property type="entry name" value="DNA polymerase, Y-family, little finger domain"/>
    <property type="match status" value="1"/>
</dbReference>
<feature type="active site" evidence="2">
    <location>
        <position position="128"/>
    </location>
</feature>
<feature type="binding site" evidence="2">
    <location>
        <position position="21"/>
    </location>
    <ligand>
        <name>Mg(2+)</name>
        <dbReference type="ChEBI" id="CHEBI:18420"/>
    </ligand>
</feature>
<comment type="function">
    <text evidence="2">Poorly processive, error-prone DNA polymerase involved in untargeted mutagenesis. Copies undamaged DNA at stalled replication forks, which arise in vivo from mismatched or misaligned primer ends. These misaligned primers can be extended by PolIV. Exhibits no 3'-5' exonuclease (proofreading) activity. May be involved in translesional synthesis.</text>
</comment>
<dbReference type="PANTHER" id="PTHR11076">
    <property type="entry name" value="DNA REPAIR POLYMERASE UMUC / TRANSFERASE FAMILY MEMBER"/>
    <property type="match status" value="1"/>
</dbReference>
<dbReference type="SUPFAM" id="SSF56672">
    <property type="entry name" value="DNA/RNA polymerases"/>
    <property type="match status" value="1"/>
</dbReference>
<gene>
    <name evidence="5" type="primary">dinB</name>
    <name evidence="2" type="synonym">dbh</name>
    <name evidence="5" type="ORF">ACFQL7_17225</name>
</gene>
<dbReference type="PROSITE" id="PS50173">
    <property type="entry name" value="UMUC"/>
    <property type="match status" value="1"/>
</dbReference>
<comment type="subcellular location">
    <subcellularLocation>
        <location evidence="2">Cytoplasm</location>
    </subcellularLocation>
</comment>
<reference evidence="5 6" key="1">
    <citation type="journal article" date="2019" name="Int. J. Syst. Evol. Microbiol.">
        <title>The Global Catalogue of Microorganisms (GCM) 10K type strain sequencing project: providing services to taxonomists for standard genome sequencing and annotation.</title>
        <authorList>
            <consortium name="The Broad Institute Genomics Platform"/>
            <consortium name="The Broad Institute Genome Sequencing Center for Infectious Disease"/>
            <person name="Wu L."/>
            <person name="Ma J."/>
        </authorList>
    </citation>
    <scope>NUCLEOTIDE SEQUENCE [LARGE SCALE GENOMIC DNA]</scope>
    <source>
        <strain evidence="5 6">RDMS1</strain>
    </source>
</reference>
<evidence type="ECO:0000256" key="3">
    <source>
        <dbReference type="SAM" id="MobiDB-lite"/>
    </source>
</evidence>
<dbReference type="GO" id="GO:0006261">
    <property type="term" value="P:DNA-templated DNA replication"/>
    <property type="evidence" value="ECO:0007669"/>
    <property type="project" value="UniProtKB-UniRule"/>
</dbReference>
<name>A0ABD5YQC1_9EURY</name>
<keyword evidence="6" id="KW-1185">Reference proteome</keyword>
<dbReference type="CDD" id="cd03586">
    <property type="entry name" value="PolY_Pol_IV_kappa"/>
    <property type="match status" value="1"/>
</dbReference>
<feature type="compositionally biased region" description="Polar residues" evidence="3">
    <location>
        <begin position="376"/>
        <end position="387"/>
    </location>
</feature>
<dbReference type="Pfam" id="PF11799">
    <property type="entry name" value="IMS_C"/>
    <property type="match status" value="1"/>
</dbReference>
<feature type="region of interest" description="Disordered" evidence="3">
    <location>
        <begin position="245"/>
        <end position="275"/>
    </location>
</feature>
<dbReference type="Gene3D" id="3.30.70.270">
    <property type="match status" value="1"/>
</dbReference>
<evidence type="ECO:0000313" key="5">
    <source>
        <dbReference type="EMBL" id="MFC7191368.1"/>
    </source>
</evidence>
<dbReference type="Gene3D" id="3.40.1170.60">
    <property type="match status" value="1"/>
</dbReference>
<dbReference type="GO" id="GO:0003677">
    <property type="term" value="F:DNA binding"/>
    <property type="evidence" value="ECO:0007669"/>
    <property type="project" value="UniProtKB-UniRule"/>
</dbReference>
<dbReference type="GO" id="GO:0003887">
    <property type="term" value="F:DNA-directed DNA polymerase activity"/>
    <property type="evidence" value="ECO:0007669"/>
    <property type="project" value="UniProtKB-UniRule"/>
</dbReference>
<feature type="binding site" evidence="2">
    <location>
        <position position="127"/>
    </location>
    <ligand>
        <name>Mg(2+)</name>
        <dbReference type="ChEBI" id="CHEBI:18420"/>
    </ligand>
</feature>
<dbReference type="EMBL" id="JBHTAX010000001">
    <property type="protein sequence ID" value="MFC7191368.1"/>
    <property type="molecule type" value="Genomic_DNA"/>
</dbReference>
<keyword evidence="2" id="KW-0234">DNA repair</keyword>
<organism evidence="5 6">
    <name type="scientific">Halocatena marina</name>
    <dbReference type="NCBI Taxonomy" id="2934937"/>
    <lineage>
        <taxon>Archaea</taxon>
        <taxon>Methanobacteriati</taxon>
        <taxon>Methanobacteriota</taxon>
        <taxon>Stenosarchaea group</taxon>
        <taxon>Halobacteria</taxon>
        <taxon>Halobacteriales</taxon>
        <taxon>Natronomonadaceae</taxon>
        <taxon>Halocatena</taxon>
    </lineage>
</organism>
<sequence>MSGARLPGAPTREDRIVLHVDMDCFYAACERRRDPDLEGEPVVVGMGYESGESHGAVATASYEAREYGVESAQAISQALDLLPRTRDDDGPVGHYRQVDMAHYETVSQEVKAVLCEVADTVRAVSIDEAYLDVTDRLGWTGAAVFARNLKAQIREEAGVPASIGVAPNMSTAKVASDYDKPDGVVVVPPDDVRSFLAPLSLEELHGIGPVTARALRSMGIETIGDLASADRGRLVDQFGERGREIHDHARGHDDREVEPVGQPKSLSNESAFTEPTDDADRIADRLVTLAEEVTTRASTREILYKTIGIKVVTPPFDVHTRARSLSGPVDDAALVETIALDLIEEFEEQAIRKLGVRVSNLAFVEEDQSSLDEWNRNCSNDQQTNEPEANARSDVASNDERERQTSVFEFT</sequence>
<evidence type="ECO:0000256" key="2">
    <source>
        <dbReference type="HAMAP-Rule" id="MF_01113"/>
    </source>
</evidence>
<dbReference type="RefSeq" id="WP_248908993.1">
    <property type="nucleotide sequence ID" value="NZ_CP109979.1"/>
</dbReference>
<comment type="catalytic activity">
    <reaction evidence="2">
        <text>DNA(n) + a 2'-deoxyribonucleoside 5'-triphosphate = DNA(n+1) + diphosphate</text>
        <dbReference type="Rhea" id="RHEA:22508"/>
        <dbReference type="Rhea" id="RHEA-COMP:17339"/>
        <dbReference type="Rhea" id="RHEA-COMP:17340"/>
        <dbReference type="ChEBI" id="CHEBI:33019"/>
        <dbReference type="ChEBI" id="CHEBI:61560"/>
        <dbReference type="ChEBI" id="CHEBI:173112"/>
        <dbReference type="EC" id="2.7.7.7"/>
    </reaction>
</comment>
<keyword evidence="2" id="KW-0238">DNA-binding</keyword>
<keyword evidence="2 5" id="KW-0548">Nucleotidyltransferase</keyword>
<evidence type="ECO:0000256" key="1">
    <source>
        <dbReference type="ARBA" id="ARBA00010945"/>
    </source>
</evidence>
<evidence type="ECO:0000313" key="6">
    <source>
        <dbReference type="Proteomes" id="UP001596417"/>
    </source>
</evidence>
<dbReference type="NCBIfam" id="NF002677">
    <property type="entry name" value="PRK02406.1"/>
    <property type="match status" value="1"/>
</dbReference>
<evidence type="ECO:0000259" key="4">
    <source>
        <dbReference type="PROSITE" id="PS50173"/>
    </source>
</evidence>
<feature type="compositionally biased region" description="Basic and acidic residues" evidence="3">
    <location>
        <begin position="245"/>
        <end position="258"/>
    </location>
</feature>
<dbReference type="InterPro" id="IPR043502">
    <property type="entry name" value="DNA/RNA_pol_sf"/>
</dbReference>
<dbReference type="Pfam" id="PF11798">
    <property type="entry name" value="IMS_HHH"/>
    <property type="match status" value="1"/>
</dbReference>
<dbReference type="GO" id="GO:0006281">
    <property type="term" value="P:DNA repair"/>
    <property type="evidence" value="ECO:0007669"/>
    <property type="project" value="UniProtKB-UniRule"/>
</dbReference>
<dbReference type="InterPro" id="IPR017961">
    <property type="entry name" value="DNA_pol_Y-fam_little_finger"/>
</dbReference>
<proteinExistence type="inferred from homology"/>
<keyword evidence="2" id="KW-0963">Cytoplasm</keyword>
<comment type="similarity">
    <text evidence="1 2">Belongs to the DNA polymerase type-Y family.</text>
</comment>
<dbReference type="SUPFAM" id="SSF100879">
    <property type="entry name" value="Lesion bypass DNA polymerase (Y-family), little finger domain"/>
    <property type="match status" value="1"/>
</dbReference>
<keyword evidence="2" id="KW-0460">Magnesium</keyword>
<dbReference type="InterPro" id="IPR022880">
    <property type="entry name" value="DNApol_IV"/>
</dbReference>
<keyword evidence="2" id="KW-0239">DNA-directed DNA polymerase</keyword>
<accession>A0ABD5YQC1</accession>
<keyword evidence="2" id="KW-0227">DNA damage</keyword>
<dbReference type="AlphaFoldDB" id="A0ABD5YQC1"/>
<feature type="domain" description="UmuC" evidence="4">
    <location>
        <begin position="17"/>
        <end position="208"/>
    </location>
</feature>
<dbReference type="Pfam" id="PF00817">
    <property type="entry name" value="IMS"/>
    <property type="match status" value="1"/>
</dbReference>
<dbReference type="GeneID" id="76201095"/>
<dbReference type="GO" id="GO:0000287">
    <property type="term" value="F:magnesium ion binding"/>
    <property type="evidence" value="ECO:0007669"/>
    <property type="project" value="UniProtKB-UniRule"/>
</dbReference>
<dbReference type="InterPro" id="IPR024728">
    <property type="entry name" value="PolY_HhH_motif"/>
</dbReference>
<keyword evidence="2" id="KW-0479">Metal-binding</keyword>
<keyword evidence="2" id="KW-0515">Mutator protein</keyword>
<dbReference type="GO" id="GO:0005737">
    <property type="term" value="C:cytoplasm"/>
    <property type="evidence" value="ECO:0007669"/>
    <property type="project" value="UniProtKB-SubCell"/>
</dbReference>
<dbReference type="EC" id="2.7.7.7" evidence="2"/>
<dbReference type="InterPro" id="IPR050116">
    <property type="entry name" value="DNA_polymerase-Y"/>
</dbReference>
<keyword evidence="2 5" id="KW-0808">Transferase</keyword>
<dbReference type="InterPro" id="IPR001126">
    <property type="entry name" value="UmuC"/>
</dbReference>
<dbReference type="Proteomes" id="UP001596417">
    <property type="component" value="Unassembled WGS sequence"/>
</dbReference>
<keyword evidence="2" id="KW-0235">DNA replication</keyword>
<feature type="region of interest" description="Disordered" evidence="3">
    <location>
        <begin position="372"/>
        <end position="411"/>
    </location>
</feature>
<dbReference type="InterPro" id="IPR036775">
    <property type="entry name" value="DNA_pol_Y-fam_lit_finger_sf"/>
</dbReference>
<comment type="caution">
    <text evidence="5">The sequence shown here is derived from an EMBL/GenBank/DDBJ whole genome shotgun (WGS) entry which is preliminary data.</text>
</comment>
<comment type="subunit">
    <text evidence="2">Monomer.</text>
</comment>
<feature type="compositionally biased region" description="Polar residues" evidence="3">
    <location>
        <begin position="264"/>
        <end position="273"/>
    </location>
</feature>
<feature type="site" description="Substrate discrimination" evidence="2">
    <location>
        <position position="26"/>
    </location>
</feature>
<dbReference type="InterPro" id="IPR043128">
    <property type="entry name" value="Rev_trsase/Diguanyl_cyclase"/>
</dbReference>
<comment type="cofactor">
    <cofactor evidence="2">
        <name>Mg(2+)</name>
        <dbReference type="ChEBI" id="CHEBI:18420"/>
    </cofactor>
    <text evidence="2">Binds 2 magnesium ions per subunit.</text>
</comment>
<dbReference type="PANTHER" id="PTHR11076:SF33">
    <property type="entry name" value="DNA POLYMERASE KAPPA"/>
    <property type="match status" value="1"/>
</dbReference>
<dbReference type="HAMAP" id="MF_01113">
    <property type="entry name" value="DNApol_IV"/>
    <property type="match status" value="1"/>
</dbReference>
<dbReference type="Gene3D" id="1.10.150.20">
    <property type="entry name" value="5' to 3' exonuclease, C-terminal subdomain"/>
    <property type="match status" value="1"/>
</dbReference>
<protein>
    <recommendedName>
        <fullName evidence="2">DNA polymerase IV</fullName>
        <shortName evidence="2">Pol IV</shortName>
        <ecNumber evidence="2">2.7.7.7</ecNumber>
    </recommendedName>
</protein>